<dbReference type="RefSeq" id="WP_044426710.1">
    <property type="nucleotide sequence ID" value="NZ_BJYZ01000007.1"/>
</dbReference>
<dbReference type="Proteomes" id="UP000321523">
    <property type="component" value="Unassembled WGS sequence"/>
</dbReference>
<dbReference type="InterPro" id="IPR036291">
    <property type="entry name" value="NAD(P)-bd_dom_sf"/>
</dbReference>
<dbReference type="SUPFAM" id="SSF51735">
    <property type="entry name" value="NAD(P)-binding Rossmann-fold domains"/>
    <property type="match status" value="1"/>
</dbReference>
<dbReference type="PANTHER" id="PTHR43708:SF5">
    <property type="entry name" value="CONSERVED EXPRESSED OXIDOREDUCTASE (EUROFUNG)-RELATED"/>
    <property type="match status" value="1"/>
</dbReference>
<dbReference type="InterPro" id="IPR004104">
    <property type="entry name" value="Gfo/Idh/MocA-like_OxRdtase_C"/>
</dbReference>
<evidence type="ECO:0000313" key="5">
    <source>
        <dbReference type="EMBL" id="GEO37792.1"/>
    </source>
</evidence>
<sequence>MDRITVGLIGYGLAGSIFHAPLVMAEPQMRLAKVVTSRREQVAVDLPGVGVVETAEDLFADPEIDLVIVASPNTTHVPFAKAALHAGKHVVIDKPFAPTLGEADALIALAEDKSRLLSVFHNRRWDDGFLTARHCIDQGLVGTLAHYEVHFDRFRPAIKQGWREQPLAASGLLYDLGSHLIDQALVLFGLPRTITADIITQRPQAVMDDYFHLILDYGRLRAILHAATLVCRPGPHIILHGDAGSYSKHGLDQQETALKAGQRFGSPSWGRTTQHGTLTRADGTEMPLETLPGRYEAYYAAIAASIRNGTPPPVTGTEARNVMLVLEAAIRSAAERRTVAVI</sequence>
<dbReference type="Gene3D" id="3.40.50.720">
    <property type="entry name" value="NAD(P)-binding Rossmann-like Domain"/>
    <property type="match status" value="1"/>
</dbReference>
<feature type="domain" description="Gfo/Idh/MocA-like oxidoreductase C-terminal" evidence="4">
    <location>
        <begin position="134"/>
        <end position="341"/>
    </location>
</feature>
<organism evidence="5 6">
    <name type="scientific">Skermanella aerolata</name>
    <dbReference type="NCBI Taxonomy" id="393310"/>
    <lineage>
        <taxon>Bacteria</taxon>
        <taxon>Pseudomonadati</taxon>
        <taxon>Pseudomonadota</taxon>
        <taxon>Alphaproteobacteria</taxon>
        <taxon>Rhodospirillales</taxon>
        <taxon>Azospirillaceae</taxon>
        <taxon>Skermanella</taxon>
    </lineage>
</organism>
<evidence type="ECO:0000313" key="6">
    <source>
        <dbReference type="Proteomes" id="UP000321523"/>
    </source>
</evidence>
<dbReference type="AlphaFoldDB" id="A0A512DMT9"/>
<dbReference type="GO" id="GO:0000166">
    <property type="term" value="F:nucleotide binding"/>
    <property type="evidence" value="ECO:0007669"/>
    <property type="project" value="InterPro"/>
</dbReference>
<accession>A0A512DMT9</accession>
<evidence type="ECO:0000256" key="2">
    <source>
        <dbReference type="ARBA" id="ARBA00023002"/>
    </source>
</evidence>
<dbReference type="Pfam" id="PF02894">
    <property type="entry name" value="GFO_IDH_MocA_C"/>
    <property type="match status" value="1"/>
</dbReference>
<dbReference type="Pfam" id="PF01408">
    <property type="entry name" value="GFO_IDH_MocA"/>
    <property type="match status" value="1"/>
</dbReference>
<dbReference type="Gene3D" id="3.30.360.10">
    <property type="entry name" value="Dihydrodipicolinate Reductase, domain 2"/>
    <property type="match status" value="1"/>
</dbReference>
<dbReference type="EMBL" id="BJYZ01000007">
    <property type="protein sequence ID" value="GEO37792.1"/>
    <property type="molecule type" value="Genomic_DNA"/>
</dbReference>
<dbReference type="InterPro" id="IPR000683">
    <property type="entry name" value="Gfo/Idh/MocA-like_OxRdtase_N"/>
</dbReference>
<keyword evidence="2" id="KW-0560">Oxidoreductase</keyword>
<name>A0A512DMT9_9PROT</name>
<proteinExistence type="inferred from homology"/>
<dbReference type="NCBIfam" id="NF008607">
    <property type="entry name" value="PRK11579.1"/>
    <property type="match status" value="1"/>
</dbReference>
<dbReference type="OrthoDB" id="9792935at2"/>
<dbReference type="InterPro" id="IPR051317">
    <property type="entry name" value="Gfo/Idh/MocA_oxidoreduct"/>
</dbReference>
<dbReference type="GO" id="GO:0016491">
    <property type="term" value="F:oxidoreductase activity"/>
    <property type="evidence" value="ECO:0007669"/>
    <property type="project" value="UniProtKB-KW"/>
</dbReference>
<comment type="similarity">
    <text evidence="1">Belongs to the Gfo/Idh/MocA family.</text>
</comment>
<keyword evidence="6" id="KW-1185">Reference proteome</keyword>
<reference evidence="5 6" key="1">
    <citation type="submission" date="2019-07" db="EMBL/GenBank/DDBJ databases">
        <title>Whole genome shotgun sequence of Skermanella aerolata NBRC 106429.</title>
        <authorList>
            <person name="Hosoyama A."/>
            <person name="Uohara A."/>
            <person name="Ohji S."/>
            <person name="Ichikawa N."/>
        </authorList>
    </citation>
    <scope>NUCLEOTIDE SEQUENCE [LARGE SCALE GENOMIC DNA]</scope>
    <source>
        <strain evidence="5 6">NBRC 106429</strain>
    </source>
</reference>
<evidence type="ECO:0000259" key="4">
    <source>
        <dbReference type="Pfam" id="PF02894"/>
    </source>
</evidence>
<protein>
    <submittedName>
        <fullName evidence="5">Oxidoreductase</fullName>
    </submittedName>
</protein>
<evidence type="ECO:0000259" key="3">
    <source>
        <dbReference type="Pfam" id="PF01408"/>
    </source>
</evidence>
<evidence type="ECO:0000256" key="1">
    <source>
        <dbReference type="ARBA" id="ARBA00010928"/>
    </source>
</evidence>
<gene>
    <name evidence="5" type="ORF">SAE02_19400</name>
</gene>
<feature type="domain" description="Gfo/Idh/MocA-like oxidoreductase N-terminal" evidence="3">
    <location>
        <begin position="4"/>
        <end position="121"/>
    </location>
</feature>
<comment type="caution">
    <text evidence="5">The sequence shown here is derived from an EMBL/GenBank/DDBJ whole genome shotgun (WGS) entry which is preliminary data.</text>
</comment>
<dbReference type="PANTHER" id="PTHR43708">
    <property type="entry name" value="CONSERVED EXPRESSED OXIDOREDUCTASE (EUROFUNG)"/>
    <property type="match status" value="1"/>
</dbReference>